<dbReference type="Proteomes" id="UP001194714">
    <property type="component" value="Unassembled WGS sequence"/>
</dbReference>
<evidence type="ECO:0000313" key="2">
    <source>
        <dbReference type="Proteomes" id="UP001194714"/>
    </source>
</evidence>
<evidence type="ECO:0000313" key="1">
    <source>
        <dbReference type="EMBL" id="MBF5058519.1"/>
    </source>
</evidence>
<organism evidence="1 2">
    <name type="scientific">Candidatus Neptunichlamydia vexilliferae</name>
    <dbReference type="NCBI Taxonomy" id="1651774"/>
    <lineage>
        <taxon>Bacteria</taxon>
        <taxon>Pseudomonadati</taxon>
        <taxon>Chlamydiota</taxon>
        <taxon>Chlamydiia</taxon>
        <taxon>Parachlamydiales</taxon>
        <taxon>Simkaniaceae</taxon>
        <taxon>Candidatus Neptunichlamydia</taxon>
    </lineage>
</organism>
<protein>
    <submittedName>
        <fullName evidence="1">Uncharacterized protein</fullName>
    </submittedName>
</protein>
<sequence length="265" mass="28785">MTMAITPQQAFAERSALKKELEAEYAHFLALAAENPGLALQYFMTTVVQTGLNYADSETLIFASAESAMSVLNNDVAAMQSSFNNMISILKNNPDDTGWFEAQANAFTTEANTYCRDLNKYFGPNGPFKGQSSFYNTAIDDLNAFTVPASITGGQPVGFGTYLAEGKYHPGNQHTPLSEAIAAQVKQAYESSINMSGTGDGGAQLKAYGDVMSKLQMLQGQLSGQIVSDLQFDEKMNQQYLASVAGMYKDNNTQKTFMVQKQTPN</sequence>
<proteinExistence type="predicted"/>
<accession>A0ABS0AWJ9</accession>
<keyword evidence="2" id="KW-1185">Reference proteome</keyword>
<name>A0ABS0AWJ9_9BACT</name>
<gene>
    <name evidence="1" type="ORF">NEPTK9_000015</name>
</gene>
<reference evidence="1 2" key="1">
    <citation type="submission" date="2020-01" db="EMBL/GenBank/DDBJ databases">
        <title>Draft genome sequence of Cand. Neptunochlamydia vexilliferae K9.</title>
        <authorList>
            <person name="Schulz F."/>
            <person name="Koestlbacher S."/>
            <person name="Wascher F."/>
            <person name="Pizzetti I."/>
            <person name="Horn M."/>
        </authorList>
    </citation>
    <scope>NUCLEOTIDE SEQUENCE [LARGE SCALE GENOMIC DNA]</scope>
    <source>
        <strain evidence="1 2">K9</strain>
    </source>
</reference>
<dbReference type="EMBL" id="JAAEJV010000001">
    <property type="protein sequence ID" value="MBF5058519.1"/>
    <property type="molecule type" value="Genomic_DNA"/>
</dbReference>
<comment type="caution">
    <text evidence="1">The sequence shown here is derived from an EMBL/GenBank/DDBJ whole genome shotgun (WGS) entry which is preliminary data.</text>
</comment>